<keyword evidence="2" id="KW-0732">Signal</keyword>
<dbReference type="InterPro" id="IPR050570">
    <property type="entry name" value="Cell_wall_metabolism_enzyme"/>
</dbReference>
<dbReference type="CDD" id="cd00118">
    <property type="entry name" value="LysM"/>
    <property type="match status" value="1"/>
</dbReference>
<keyword evidence="5" id="KW-1185">Reference proteome</keyword>
<dbReference type="GO" id="GO:0004222">
    <property type="term" value="F:metalloendopeptidase activity"/>
    <property type="evidence" value="ECO:0007669"/>
    <property type="project" value="TreeGrafter"/>
</dbReference>
<gene>
    <name evidence="4" type="ORF">DC083_02070</name>
</gene>
<dbReference type="InterPro" id="IPR011055">
    <property type="entry name" value="Dup_hybrid_motif"/>
</dbReference>
<dbReference type="CDD" id="cd12797">
    <property type="entry name" value="M23_peptidase"/>
    <property type="match status" value="1"/>
</dbReference>
<comment type="caution">
    <text evidence="4">The sequence shown here is derived from an EMBL/GenBank/DDBJ whole genome shotgun (WGS) entry which is preliminary data.</text>
</comment>
<proteinExistence type="inferred from homology"/>
<dbReference type="RefSeq" id="WP_109188594.1">
    <property type="nucleotide sequence ID" value="NZ_BMYA01000001.1"/>
</dbReference>
<dbReference type="OrthoDB" id="9795421at2"/>
<dbReference type="Pfam" id="PF01551">
    <property type="entry name" value="Peptidase_M23"/>
    <property type="match status" value="1"/>
</dbReference>
<dbReference type="SUPFAM" id="SSF51261">
    <property type="entry name" value="Duplicated hybrid motif"/>
    <property type="match status" value="1"/>
</dbReference>
<evidence type="ECO:0000256" key="2">
    <source>
        <dbReference type="SAM" id="SignalP"/>
    </source>
</evidence>
<dbReference type="AlphaFoldDB" id="A0A2U2AH64"/>
<accession>A0A2U2AH64</accession>
<dbReference type="PROSITE" id="PS51782">
    <property type="entry name" value="LYSM"/>
    <property type="match status" value="1"/>
</dbReference>
<dbReference type="InterPro" id="IPR018392">
    <property type="entry name" value="LysM"/>
</dbReference>
<evidence type="ECO:0000259" key="3">
    <source>
        <dbReference type="PROSITE" id="PS51782"/>
    </source>
</evidence>
<dbReference type="SMART" id="SM00257">
    <property type="entry name" value="LysM"/>
    <property type="match status" value="1"/>
</dbReference>
<comment type="similarity">
    <text evidence="1">Belongs to the E.coli NlpD/Haemophilus LppB family.</text>
</comment>
<evidence type="ECO:0000313" key="5">
    <source>
        <dbReference type="Proteomes" id="UP000245020"/>
    </source>
</evidence>
<name>A0A2U2AH64_9GAMM</name>
<dbReference type="EMBL" id="QEWQ01000001">
    <property type="protein sequence ID" value="PWD81993.1"/>
    <property type="molecule type" value="Genomic_DNA"/>
</dbReference>
<feature type="signal peptide" evidence="2">
    <location>
        <begin position="1"/>
        <end position="20"/>
    </location>
</feature>
<dbReference type="Proteomes" id="UP000245020">
    <property type="component" value="Unassembled WGS sequence"/>
</dbReference>
<evidence type="ECO:0000256" key="1">
    <source>
        <dbReference type="ARBA" id="ARBA00038420"/>
    </source>
</evidence>
<reference evidence="5" key="1">
    <citation type="submission" date="2018-05" db="EMBL/GenBank/DDBJ databases">
        <title>Ignatzschineria dubaiensis sp. nov., isolated from necrotic foot tissues of dromedaries (Camelus dromedarius) and associated maggots in Dubai, United Arab Emirates.</title>
        <authorList>
            <person name="Tsang C.C."/>
            <person name="Tang J.Y.M."/>
            <person name="Fong J.Y.H."/>
            <person name="Kinne J."/>
            <person name="Lee H.H."/>
            <person name="Joseph M."/>
            <person name="Jose S."/>
            <person name="Schuster R.K."/>
            <person name="Tang Y."/>
            <person name="Sivakumar S."/>
            <person name="Chen J.H.K."/>
            <person name="Teng J.L.L."/>
            <person name="Lau S.K.P."/>
            <person name="Wernery U."/>
            <person name="Woo P.C.Y."/>
        </authorList>
    </citation>
    <scope>NUCLEOTIDE SEQUENCE [LARGE SCALE GENOMIC DNA]</scope>
    <source>
        <strain evidence="5">KCTC 22644</strain>
    </source>
</reference>
<feature type="domain" description="LysM" evidence="3">
    <location>
        <begin position="23"/>
        <end position="67"/>
    </location>
</feature>
<dbReference type="InterPro" id="IPR016047">
    <property type="entry name" value="M23ase_b-sheet_dom"/>
</dbReference>
<dbReference type="PANTHER" id="PTHR21666">
    <property type="entry name" value="PEPTIDASE-RELATED"/>
    <property type="match status" value="1"/>
</dbReference>
<sequence length="232" mass="25106">MHLKRLALFLITLLIVQACSSTREYTVRRGDSLSKIAQRHNMSVKELQRLNNISNPNHIRVGQTLVVKGKAGAAPVASTASSNANPQALPKRNNTVVTPAAAAAPKDKVATKVKNWRKPTAGNVVRSYNPNIPGQKGIQIAGTLHQPIVAANDGEIVFSGAGNSGYGQLIIIRHDANTYSAYGYLSSINVREGRKVKKGEQIGTMGNSFDGRTVLYFEIRTQGQTVNPMNYI</sequence>
<dbReference type="Gene3D" id="2.70.70.10">
    <property type="entry name" value="Glucose Permease (Domain IIA)"/>
    <property type="match status" value="1"/>
</dbReference>
<feature type="chain" id="PRO_5015445133" description="LysM domain-containing protein" evidence="2">
    <location>
        <begin position="21"/>
        <end position="232"/>
    </location>
</feature>
<organism evidence="4 5">
    <name type="scientific">Ignatzschineria ureiclastica</name>
    <dbReference type="NCBI Taxonomy" id="472582"/>
    <lineage>
        <taxon>Bacteria</taxon>
        <taxon>Pseudomonadati</taxon>
        <taxon>Pseudomonadota</taxon>
        <taxon>Gammaproteobacteria</taxon>
        <taxon>Cardiobacteriales</taxon>
        <taxon>Ignatzschineriaceae</taxon>
        <taxon>Ignatzschineria</taxon>
    </lineage>
</organism>
<dbReference type="PANTHER" id="PTHR21666:SF263">
    <property type="entry name" value="MUREIN HYDROLASE ACTIVATOR NLPD"/>
    <property type="match status" value="1"/>
</dbReference>
<dbReference type="Pfam" id="PF01476">
    <property type="entry name" value="LysM"/>
    <property type="match status" value="1"/>
</dbReference>
<protein>
    <recommendedName>
        <fullName evidence="3">LysM domain-containing protein</fullName>
    </recommendedName>
</protein>
<dbReference type="PROSITE" id="PS51257">
    <property type="entry name" value="PROKAR_LIPOPROTEIN"/>
    <property type="match status" value="1"/>
</dbReference>
<evidence type="ECO:0000313" key="4">
    <source>
        <dbReference type="EMBL" id="PWD81993.1"/>
    </source>
</evidence>
<dbReference type="InterPro" id="IPR036779">
    <property type="entry name" value="LysM_dom_sf"/>
</dbReference>
<dbReference type="Gene3D" id="3.10.350.10">
    <property type="entry name" value="LysM domain"/>
    <property type="match status" value="1"/>
</dbReference>